<dbReference type="AlphaFoldDB" id="N2B9X4"/>
<comment type="caution">
    <text evidence="1">The sequence shown here is derived from an EMBL/GenBank/DDBJ whole genome shotgun (WGS) entry which is preliminary data.</text>
</comment>
<sequence>MMKRTLIMIVLLLVLLIGCGKTDITKTYERSENDRIIATYYEMNNGTWKCDDRTYQFRLELTGRMPNAESDSYYVVLTDNENLTFEDVSKSLFGSLLEDSKIMEGSIIVEMK</sequence>
<dbReference type="PATRIC" id="fig|1235802.3.peg.1075"/>
<dbReference type="HOGENOM" id="CLU_2141586_0_0_9"/>
<proteinExistence type="predicted"/>
<dbReference type="STRING" id="1235802.C823_01001"/>
<name>N2B9X4_9FIRM</name>
<gene>
    <name evidence="1" type="ORF">C823_01001</name>
</gene>
<evidence type="ECO:0000313" key="2">
    <source>
        <dbReference type="Proteomes" id="UP000012589"/>
    </source>
</evidence>
<keyword evidence="2" id="KW-1185">Reference proteome</keyword>
<organism evidence="1 2">
    <name type="scientific">Eubacterium plexicaudatum ASF492</name>
    <dbReference type="NCBI Taxonomy" id="1235802"/>
    <lineage>
        <taxon>Bacteria</taxon>
        <taxon>Bacillati</taxon>
        <taxon>Bacillota</taxon>
        <taxon>Clostridia</taxon>
        <taxon>Eubacteriales</taxon>
        <taxon>Eubacteriaceae</taxon>
        <taxon>Eubacterium</taxon>
    </lineage>
</organism>
<evidence type="ECO:0000313" key="1">
    <source>
        <dbReference type="EMBL" id="EMZ35308.1"/>
    </source>
</evidence>
<dbReference type="eggNOG" id="ENOG5032UCX">
    <property type="taxonomic scope" value="Bacteria"/>
</dbReference>
<dbReference type="Proteomes" id="UP000012589">
    <property type="component" value="Unassembled WGS sequence"/>
</dbReference>
<dbReference type="EMBL" id="AQFT01000029">
    <property type="protein sequence ID" value="EMZ35308.1"/>
    <property type="molecule type" value="Genomic_DNA"/>
</dbReference>
<protein>
    <submittedName>
        <fullName evidence="1">Uncharacterized protein</fullName>
    </submittedName>
</protein>
<dbReference type="PROSITE" id="PS51257">
    <property type="entry name" value="PROKAR_LIPOPROTEIN"/>
    <property type="match status" value="1"/>
</dbReference>
<reference evidence="1 2" key="1">
    <citation type="journal article" date="2014" name="Genome Announc.">
        <title>Draft genome sequences of the altered schaedler flora, a defined bacterial community from gnotobiotic mice.</title>
        <authorList>
            <person name="Wannemuehler M.J."/>
            <person name="Overstreet A.M."/>
            <person name="Ward D.V."/>
            <person name="Phillips G.J."/>
        </authorList>
    </citation>
    <scope>NUCLEOTIDE SEQUENCE [LARGE SCALE GENOMIC DNA]</scope>
    <source>
        <strain evidence="1 2">ASF492</strain>
    </source>
</reference>
<accession>N2B9X4</accession>